<sequence length="394" mass="43097">MISFASAFSHIYLLSALFQPNTTFDITIFFIHQLQQKMISYKAIISEIDCGRTTGIQHQVALILKHKNAPQLIIQATLHVGSLLLRVFVLLCILLAISLVEMYQIYQKTINQHQTNKITARIRSNPKEETSSTMKLADSPDLLPTPPSEQCDVIPTASLPAYYYAPITKGNDDEEAVKPAPSEPTPPDHQKVKTKQQQTMLIDASTSSDGPHFNEEVSLTLQPEDLPNHLLATTNVNNQNGNEVEVDNISFTDSTVAESDPVSPPVDLPSTSSSPDAVKTTQTQSLENTDEIAVIKPSIPEAPDHAPTPSPASSTHATQTSTKIQGNETTAVHYLPPLSPSASLSSSLSTLNHIHGSDSHQENISGPDDQLQSLNSTSRLHHAYTEKQHQQQQQ</sequence>
<comment type="caution">
    <text evidence="3">The sequence shown here is derived from an EMBL/GenBank/DDBJ whole genome shotgun (WGS) entry which is preliminary data.</text>
</comment>
<feature type="region of interest" description="Disordered" evidence="1">
    <location>
        <begin position="122"/>
        <end position="146"/>
    </location>
</feature>
<evidence type="ECO:0000313" key="3">
    <source>
        <dbReference type="EMBL" id="ORZ26148.1"/>
    </source>
</evidence>
<evidence type="ECO:0000313" key="4">
    <source>
        <dbReference type="Proteomes" id="UP000193560"/>
    </source>
</evidence>
<feature type="region of interest" description="Disordered" evidence="1">
    <location>
        <begin position="171"/>
        <end position="192"/>
    </location>
</feature>
<evidence type="ECO:0000256" key="2">
    <source>
        <dbReference type="SAM" id="Phobius"/>
    </source>
</evidence>
<feature type="non-terminal residue" evidence="3">
    <location>
        <position position="394"/>
    </location>
</feature>
<keyword evidence="2" id="KW-0472">Membrane</keyword>
<feature type="compositionally biased region" description="Basic and acidic residues" evidence="1">
    <location>
        <begin position="383"/>
        <end position="394"/>
    </location>
</feature>
<keyword evidence="2" id="KW-1133">Transmembrane helix</keyword>
<gene>
    <name evidence="3" type="ORF">BCR42DRAFT_401677</name>
</gene>
<organism evidence="3 4">
    <name type="scientific">Absidia repens</name>
    <dbReference type="NCBI Taxonomy" id="90262"/>
    <lineage>
        <taxon>Eukaryota</taxon>
        <taxon>Fungi</taxon>
        <taxon>Fungi incertae sedis</taxon>
        <taxon>Mucoromycota</taxon>
        <taxon>Mucoromycotina</taxon>
        <taxon>Mucoromycetes</taxon>
        <taxon>Mucorales</taxon>
        <taxon>Cunninghamellaceae</taxon>
        <taxon>Absidia</taxon>
    </lineage>
</organism>
<dbReference type="EMBL" id="MCGE01000001">
    <property type="protein sequence ID" value="ORZ26148.1"/>
    <property type="molecule type" value="Genomic_DNA"/>
</dbReference>
<feature type="compositionally biased region" description="Polar residues" evidence="1">
    <location>
        <begin position="311"/>
        <end position="330"/>
    </location>
</feature>
<dbReference type="AlphaFoldDB" id="A0A1X2J2W9"/>
<keyword evidence="4" id="KW-1185">Reference proteome</keyword>
<feature type="compositionally biased region" description="Low complexity" evidence="1">
    <location>
        <begin position="340"/>
        <end position="349"/>
    </location>
</feature>
<accession>A0A1X2J2W9</accession>
<name>A0A1X2J2W9_9FUNG</name>
<evidence type="ECO:0000256" key="1">
    <source>
        <dbReference type="SAM" id="MobiDB-lite"/>
    </source>
</evidence>
<reference evidence="3 4" key="1">
    <citation type="submission" date="2016-07" db="EMBL/GenBank/DDBJ databases">
        <title>Pervasive Adenine N6-methylation of Active Genes in Fungi.</title>
        <authorList>
            <consortium name="DOE Joint Genome Institute"/>
            <person name="Mondo S.J."/>
            <person name="Dannebaum R.O."/>
            <person name="Kuo R.C."/>
            <person name="Labutti K."/>
            <person name="Haridas S."/>
            <person name="Kuo A."/>
            <person name="Salamov A."/>
            <person name="Ahrendt S.R."/>
            <person name="Lipzen A."/>
            <person name="Sullivan W."/>
            <person name="Andreopoulos W.B."/>
            <person name="Clum A."/>
            <person name="Lindquist E."/>
            <person name="Daum C."/>
            <person name="Ramamoorthy G.K."/>
            <person name="Gryganskyi A."/>
            <person name="Culley D."/>
            <person name="Magnuson J.K."/>
            <person name="James T.Y."/>
            <person name="O'Malley M.A."/>
            <person name="Stajich J.E."/>
            <person name="Spatafora J.W."/>
            <person name="Visel A."/>
            <person name="Grigoriev I.V."/>
        </authorList>
    </citation>
    <scope>NUCLEOTIDE SEQUENCE [LARGE SCALE GENOMIC DNA]</scope>
    <source>
        <strain evidence="3 4">NRRL 1336</strain>
    </source>
</reference>
<keyword evidence="2" id="KW-0812">Transmembrane</keyword>
<feature type="region of interest" description="Disordered" evidence="1">
    <location>
        <begin position="255"/>
        <end position="394"/>
    </location>
</feature>
<dbReference type="Proteomes" id="UP000193560">
    <property type="component" value="Unassembled WGS sequence"/>
</dbReference>
<protein>
    <submittedName>
        <fullName evidence="3">Uncharacterized protein</fullName>
    </submittedName>
</protein>
<dbReference type="STRING" id="90262.A0A1X2J2W9"/>
<proteinExistence type="predicted"/>
<feature type="transmembrane region" description="Helical" evidence="2">
    <location>
        <begin position="83"/>
        <end position="106"/>
    </location>
</feature>